<dbReference type="EMBL" id="VEVO01000002">
    <property type="protein sequence ID" value="KAF0046200.1"/>
    <property type="molecule type" value="Genomic_DNA"/>
</dbReference>
<gene>
    <name evidence="7" type="ORF">F2P81_002729</name>
</gene>
<dbReference type="InterPro" id="IPR000330">
    <property type="entry name" value="SNF2_N"/>
</dbReference>
<dbReference type="GO" id="GO:0004386">
    <property type="term" value="F:helicase activity"/>
    <property type="evidence" value="ECO:0007669"/>
    <property type="project" value="UniProtKB-KW"/>
</dbReference>
<dbReference type="SMART" id="SM00507">
    <property type="entry name" value="HNHc"/>
    <property type="match status" value="1"/>
</dbReference>
<dbReference type="AlphaFoldDB" id="A0A6A4TRH0"/>
<sequence>MPFQREGVEFALSRDGRCMIADEMGLGKTVQAIAVACAFRREWPLLVVVPSSLKYPWIEELERWIPELQPGDINLVENKSHTMGISSSKVTVLGYGLLTTDSRALVEALTRQRFDMVVVDESHYLKSRNAARTKILVPLIQSAKRLILLTGTPALGRPEELFMQIDALYPKSFGTWTDFAKKFCNAQYRFFGRRRQWDCRGASNLAELHQRLSRIMIRRLKAEVLTQLPPKIRQRIPFDLPKEAAKEASASFARWERLMKGLDSGVVTTDNPFTEVMGLVTQMYKQTAIAKAGAVKDYIKMMLEAEQLKFLVFAHHLTMLQACTEAVIEAKVGYIRIDGSVPSSERIQLVNKFQSDPETRVAVLSIQAAGQAEDRAHRIGQTSSVNVHYLIAKGTFDTVMWSMINRKETVTGTTLNGRKEYLKADEGDKDKWEFLNFANAWEPSEMVLPPLEGKNSGCDKDGVFFTQFEKEKQHDIRSFFSPSASVKKKRRRTEDEETSTSPETTAAPSGSGTTSEKREEKRGRKTSPAPVLDFSLQPKRLRTQQLSPSPRSPFRGKRRPRPPSSTEEDQTYIVLSRSDSEPELGLGEAQPLKPCKGKHSEEEPQKEEKEEGEDEPLKDKQTLGEAEEEDKRRLKDRGAAACLSSAADANDDDEDNDGDDGSGTHPVYPGLQFCASQYTDRIYLYSKVLRCVQEWSGLAAMKKKLIRRSGLLFHSPTLGLQQLAAAQRPHSSTKRYLSRDEVTQASLSKVQQEGGSVRPVRKDDFFTKSRSASSPTPPAPESTEHQSGAAVVNIVMRTAEDTSREAVEDPASLQPAYLQAVDSEGVPLCLSCQQACSTSGGAWDTRFCSHRCQEEFQLRSSQTYMRSRVLEVEQGVCQQCGLHAHALFLKVRDAPPPQRKEMLENTWLAQLSLKQLNEMIRAPVEGDFWQVDHIRPVYSGGGQCLLDNLQTLCTVCHRGRTALQAKERSAMRKSAAAAKVASDISVKETAPLISRRLMECEPQNLITEKEWTSAVLCYDTRNACFLKGRIHIV</sequence>
<feature type="compositionally biased region" description="Basic and acidic residues" evidence="5">
    <location>
        <begin position="598"/>
        <end position="622"/>
    </location>
</feature>
<dbReference type="GO" id="GO:0004520">
    <property type="term" value="F:DNA endonuclease activity"/>
    <property type="evidence" value="ECO:0007669"/>
    <property type="project" value="TreeGrafter"/>
</dbReference>
<feature type="compositionally biased region" description="Low complexity" evidence="5">
    <location>
        <begin position="499"/>
        <end position="514"/>
    </location>
</feature>
<keyword evidence="1" id="KW-0547">Nucleotide-binding</keyword>
<name>A0A6A4TRH0_SCOMX</name>
<dbReference type="CDD" id="cd18010">
    <property type="entry name" value="DEXHc_HARP_SMARCAL1"/>
    <property type="match status" value="1"/>
</dbReference>
<evidence type="ECO:0000313" key="8">
    <source>
        <dbReference type="Proteomes" id="UP000438429"/>
    </source>
</evidence>
<evidence type="ECO:0000256" key="2">
    <source>
        <dbReference type="ARBA" id="ARBA00022801"/>
    </source>
</evidence>
<dbReference type="Proteomes" id="UP000438429">
    <property type="component" value="Unassembled WGS sequence"/>
</dbReference>
<feature type="region of interest" description="Disordered" evidence="5">
    <location>
        <begin position="476"/>
        <end position="668"/>
    </location>
</feature>
<keyword evidence="4" id="KW-0067">ATP-binding</keyword>
<dbReference type="GO" id="GO:0005524">
    <property type="term" value="F:ATP binding"/>
    <property type="evidence" value="ECO:0007669"/>
    <property type="project" value="UniProtKB-KW"/>
</dbReference>
<dbReference type="PROSITE" id="PS51192">
    <property type="entry name" value="HELICASE_ATP_BIND_1"/>
    <property type="match status" value="1"/>
</dbReference>
<keyword evidence="3" id="KW-0347">Helicase</keyword>
<feature type="region of interest" description="Disordered" evidence="5">
    <location>
        <begin position="747"/>
        <end position="789"/>
    </location>
</feature>
<dbReference type="Pfam" id="PF00176">
    <property type="entry name" value="SNF2-rel_dom"/>
    <property type="match status" value="1"/>
</dbReference>
<keyword evidence="2" id="KW-0378">Hydrolase</keyword>
<dbReference type="InterPro" id="IPR049730">
    <property type="entry name" value="SNF2/RAD54-like_C"/>
</dbReference>
<dbReference type="SUPFAM" id="SSF52540">
    <property type="entry name" value="P-loop containing nucleoside triphosphate hydrolases"/>
    <property type="match status" value="2"/>
</dbReference>
<evidence type="ECO:0000313" key="7">
    <source>
        <dbReference type="EMBL" id="KAF0046200.1"/>
    </source>
</evidence>
<evidence type="ECO:0000256" key="4">
    <source>
        <dbReference type="ARBA" id="ARBA00022840"/>
    </source>
</evidence>
<comment type="caution">
    <text evidence="7">The sequence shown here is derived from an EMBL/GenBank/DDBJ whole genome shotgun (WGS) entry which is preliminary data.</text>
</comment>
<protein>
    <recommendedName>
        <fullName evidence="6">Helicase ATP-binding domain-containing protein</fullName>
    </recommendedName>
</protein>
<dbReference type="GO" id="GO:0016787">
    <property type="term" value="F:hydrolase activity"/>
    <property type="evidence" value="ECO:0007669"/>
    <property type="project" value="UniProtKB-KW"/>
</dbReference>
<dbReference type="GO" id="GO:0043596">
    <property type="term" value="C:nuclear replication fork"/>
    <property type="evidence" value="ECO:0007669"/>
    <property type="project" value="TreeGrafter"/>
</dbReference>
<feature type="compositionally biased region" description="Basic and acidic residues" evidence="5">
    <location>
        <begin position="629"/>
        <end position="638"/>
    </location>
</feature>
<feature type="domain" description="Helicase ATP-binding" evidence="6">
    <location>
        <begin position="9"/>
        <end position="171"/>
    </location>
</feature>
<dbReference type="Gene3D" id="1.10.30.50">
    <property type="match status" value="1"/>
</dbReference>
<dbReference type="GO" id="GO:0008270">
    <property type="term" value="F:zinc ion binding"/>
    <property type="evidence" value="ECO:0007669"/>
    <property type="project" value="InterPro"/>
</dbReference>
<reference evidence="7 8" key="1">
    <citation type="submission" date="2019-06" db="EMBL/GenBank/DDBJ databases">
        <title>Draft genomes of female and male turbot (Scophthalmus maximus).</title>
        <authorList>
            <person name="Xu H."/>
            <person name="Xu X.-W."/>
            <person name="Shao C."/>
            <person name="Chen S."/>
        </authorList>
    </citation>
    <scope>NUCLEOTIDE SEQUENCE [LARGE SCALE GENOMIC DNA]</scope>
    <source>
        <strain evidence="7">Ysfricsl-2016a</strain>
        <tissue evidence="7">Blood</tissue>
    </source>
</reference>
<dbReference type="InterPro" id="IPR038718">
    <property type="entry name" value="SNF2-like_sf"/>
</dbReference>
<accession>A0A6A4TRH0</accession>
<organism evidence="7 8">
    <name type="scientific">Scophthalmus maximus</name>
    <name type="common">Turbot</name>
    <name type="synonym">Psetta maxima</name>
    <dbReference type="NCBI Taxonomy" id="52904"/>
    <lineage>
        <taxon>Eukaryota</taxon>
        <taxon>Metazoa</taxon>
        <taxon>Chordata</taxon>
        <taxon>Craniata</taxon>
        <taxon>Vertebrata</taxon>
        <taxon>Euteleostomi</taxon>
        <taxon>Actinopterygii</taxon>
        <taxon>Neopterygii</taxon>
        <taxon>Teleostei</taxon>
        <taxon>Neoteleostei</taxon>
        <taxon>Acanthomorphata</taxon>
        <taxon>Carangaria</taxon>
        <taxon>Pleuronectiformes</taxon>
        <taxon>Pleuronectoidei</taxon>
        <taxon>Scophthalmidae</taxon>
        <taxon>Scophthalmus</taxon>
    </lineage>
</organism>
<dbReference type="PANTHER" id="PTHR45766">
    <property type="entry name" value="DNA ANNEALING HELICASE AND ENDONUCLEASE ZRANB3 FAMILY MEMBER"/>
    <property type="match status" value="1"/>
</dbReference>
<evidence type="ECO:0000256" key="5">
    <source>
        <dbReference type="SAM" id="MobiDB-lite"/>
    </source>
</evidence>
<dbReference type="InterPro" id="IPR002711">
    <property type="entry name" value="HNH"/>
</dbReference>
<evidence type="ECO:0000256" key="3">
    <source>
        <dbReference type="ARBA" id="ARBA00022806"/>
    </source>
</evidence>
<feature type="compositionally biased region" description="Low complexity" evidence="5">
    <location>
        <begin position="639"/>
        <end position="648"/>
    </location>
</feature>
<dbReference type="SMART" id="SM00487">
    <property type="entry name" value="DEXDc"/>
    <property type="match status" value="1"/>
</dbReference>
<dbReference type="InterPro" id="IPR003615">
    <property type="entry name" value="HNH_nuc"/>
</dbReference>
<dbReference type="InterPro" id="IPR027417">
    <property type="entry name" value="P-loop_NTPase"/>
</dbReference>
<dbReference type="InterPro" id="IPR014001">
    <property type="entry name" value="Helicase_ATP-bd"/>
</dbReference>
<evidence type="ECO:0000256" key="1">
    <source>
        <dbReference type="ARBA" id="ARBA00022741"/>
    </source>
</evidence>
<dbReference type="PANTHER" id="PTHR45766:SF3">
    <property type="entry name" value="DNA ANNEALING HELICASE AND ENDONUCLEASE ZRANB3"/>
    <property type="match status" value="1"/>
</dbReference>
<evidence type="ECO:0000259" key="6">
    <source>
        <dbReference type="PROSITE" id="PS51192"/>
    </source>
</evidence>
<feature type="compositionally biased region" description="Acidic residues" evidence="5">
    <location>
        <begin position="649"/>
        <end position="660"/>
    </location>
</feature>
<dbReference type="GO" id="GO:0031297">
    <property type="term" value="P:replication fork processing"/>
    <property type="evidence" value="ECO:0007669"/>
    <property type="project" value="TreeGrafter"/>
</dbReference>
<proteinExistence type="predicted"/>
<dbReference type="Gene3D" id="3.40.50.10810">
    <property type="entry name" value="Tandem AAA-ATPase domain"/>
    <property type="match status" value="1"/>
</dbReference>
<dbReference type="Gene3D" id="3.40.50.300">
    <property type="entry name" value="P-loop containing nucleotide triphosphate hydrolases"/>
    <property type="match status" value="2"/>
</dbReference>
<dbReference type="CDD" id="cd00085">
    <property type="entry name" value="HNHc"/>
    <property type="match status" value="1"/>
</dbReference>
<dbReference type="GO" id="GO:0006281">
    <property type="term" value="P:DNA repair"/>
    <property type="evidence" value="ECO:0007669"/>
    <property type="project" value="TreeGrafter"/>
</dbReference>
<dbReference type="CDD" id="cd18793">
    <property type="entry name" value="SF2_C_SNF"/>
    <property type="match status" value="1"/>
</dbReference>
<dbReference type="Pfam" id="PF01844">
    <property type="entry name" value="HNH"/>
    <property type="match status" value="1"/>
</dbReference>
<dbReference type="GO" id="GO:0003676">
    <property type="term" value="F:nucleic acid binding"/>
    <property type="evidence" value="ECO:0007669"/>
    <property type="project" value="InterPro"/>
</dbReference>
<dbReference type="FunFam" id="3.40.50.10810:FF:000024">
    <property type="entry name" value="DNA annealing helicase and endonuclease ZRANB3"/>
    <property type="match status" value="1"/>
</dbReference>